<protein>
    <recommendedName>
        <fullName evidence="4">LppX_LprAFG lipoprotein</fullName>
    </recommendedName>
</protein>
<accession>A0ABW6UMN4</accession>
<dbReference type="Proteomes" id="UP001602058">
    <property type="component" value="Unassembled WGS sequence"/>
</dbReference>
<evidence type="ECO:0000313" key="2">
    <source>
        <dbReference type="EMBL" id="MFF4524008.1"/>
    </source>
</evidence>
<sequence length="262" mass="27605">MRTQQALPGRAADRRRWLRPRRAAAVIGTAAVAVAAGAAFLFTGGGSDPSGPRALTSDEANRLAITRFRNYEARGRAVTITVPGTAGGLTVTGSVDYRSKLGYGVVHGTGRDTSSDGLIEWTATAVFVHPMANAPAHAPASPPRSGWYSRPLQSSGSALDTSLAIALKLGSDRPDNAELLPQNGATWWGRDQVDGHRVDVMTGPSSPGRSGTAGNVRYWIGSDGTMYRVRAGVSSEPEPVVIDFDTQKYLPVKPVPGVTPTR</sequence>
<comment type="caution">
    <text evidence="2">The sequence shown here is derived from an EMBL/GenBank/DDBJ whole genome shotgun (WGS) entry which is preliminary data.</text>
</comment>
<keyword evidence="1" id="KW-0812">Transmembrane</keyword>
<dbReference type="RefSeq" id="WP_387888630.1">
    <property type="nucleotide sequence ID" value="NZ_JBIAWJ010000011.1"/>
</dbReference>
<organism evidence="2 3">
    <name type="scientific">Streptomyces bluensis</name>
    <dbReference type="NCBI Taxonomy" id="33897"/>
    <lineage>
        <taxon>Bacteria</taxon>
        <taxon>Bacillati</taxon>
        <taxon>Actinomycetota</taxon>
        <taxon>Actinomycetes</taxon>
        <taxon>Kitasatosporales</taxon>
        <taxon>Streptomycetaceae</taxon>
        <taxon>Streptomyces</taxon>
    </lineage>
</organism>
<keyword evidence="1" id="KW-1133">Transmembrane helix</keyword>
<keyword evidence="3" id="KW-1185">Reference proteome</keyword>
<gene>
    <name evidence="2" type="ORF">ACFY1D_21695</name>
</gene>
<proteinExistence type="predicted"/>
<evidence type="ECO:0000256" key="1">
    <source>
        <dbReference type="SAM" id="Phobius"/>
    </source>
</evidence>
<evidence type="ECO:0008006" key="4">
    <source>
        <dbReference type="Google" id="ProtNLM"/>
    </source>
</evidence>
<feature type="transmembrane region" description="Helical" evidence="1">
    <location>
        <begin position="23"/>
        <end position="42"/>
    </location>
</feature>
<keyword evidence="1" id="KW-0472">Membrane</keyword>
<evidence type="ECO:0000313" key="3">
    <source>
        <dbReference type="Proteomes" id="UP001602058"/>
    </source>
</evidence>
<name>A0ABW6UMN4_9ACTN</name>
<dbReference type="EMBL" id="JBIAWJ010000011">
    <property type="protein sequence ID" value="MFF4524008.1"/>
    <property type="molecule type" value="Genomic_DNA"/>
</dbReference>
<reference evidence="2 3" key="1">
    <citation type="submission" date="2024-10" db="EMBL/GenBank/DDBJ databases">
        <title>The Natural Products Discovery Center: Release of the First 8490 Sequenced Strains for Exploring Actinobacteria Biosynthetic Diversity.</title>
        <authorList>
            <person name="Kalkreuter E."/>
            <person name="Kautsar S.A."/>
            <person name="Yang D."/>
            <person name="Bader C.D."/>
            <person name="Teijaro C.N."/>
            <person name="Fluegel L."/>
            <person name="Davis C.M."/>
            <person name="Simpson J.R."/>
            <person name="Lauterbach L."/>
            <person name="Steele A.D."/>
            <person name="Gui C."/>
            <person name="Meng S."/>
            <person name="Li G."/>
            <person name="Viehrig K."/>
            <person name="Ye F."/>
            <person name="Su P."/>
            <person name="Kiefer A.F."/>
            <person name="Nichols A."/>
            <person name="Cepeda A.J."/>
            <person name="Yan W."/>
            <person name="Fan B."/>
            <person name="Jiang Y."/>
            <person name="Adhikari A."/>
            <person name="Zheng C.-J."/>
            <person name="Schuster L."/>
            <person name="Cowan T.M."/>
            <person name="Smanski M.J."/>
            <person name="Chevrette M.G."/>
            <person name="De Carvalho L.P.S."/>
            <person name="Shen B."/>
        </authorList>
    </citation>
    <scope>NUCLEOTIDE SEQUENCE [LARGE SCALE GENOMIC DNA]</scope>
    <source>
        <strain evidence="2 3">NPDC001390</strain>
    </source>
</reference>